<dbReference type="EMBL" id="JBHUOF010000049">
    <property type="protein sequence ID" value="MFD2803153.1"/>
    <property type="molecule type" value="Genomic_DNA"/>
</dbReference>
<evidence type="ECO:0000313" key="5">
    <source>
        <dbReference type="EMBL" id="MFD2803153.1"/>
    </source>
</evidence>
<proteinExistence type="predicted"/>
<organism evidence="5 6">
    <name type="scientific">Prauserella oleivorans</name>
    <dbReference type="NCBI Taxonomy" id="1478153"/>
    <lineage>
        <taxon>Bacteria</taxon>
        <taxon>Bacillati</taxon>
        <taxon>Actinomycetota</taxon>
        <taxon>Actinomycetes</taxon>
        <taxon>Pseudonocardiales</taxon>
        <taxon>Pseudonocardiaceae</taxon>
        <taxon>Prauserella</taxon>
    </lineage>
</organism>
<dbReference type="Gene3D" id="1.10.10.10">
    <property type="entry name" value="Winged helix-like DNA-binding domain superfamily/Winged helix DNA-binding domain"/>
    <property type="match status" value="1"/>
</dbReference>
<dbReference type="SUPFAM" id="SSF46785">
    <property type="entry name" value="Winged helix' DNA-binding domain"/>
    <property type="match status" value="1"/>
</dbReference>
<dbReference type="InterPro" id="IPR036390">
    <property type="entry name" value="WH_DNA-bd_sf"/>
</dbReference>
<dbReference type="SMART" id="SM00345">
    <property type="entry name" value="HTH_GNTR"/>
    <property type="match status" value="1"/>
</dbReference>
<reference evidence="6" key="1">
    <citation type="journal article" date="2019" name="Int. J. Syst. Evol. Microbiol.">
        <title>The Global Catalogue of Microorganisms (GCM) 10K type strain sequencing project: providing services to taxonomists for standard genome sequencing and annotation.</title>
        <authorList>
            <consortium name="The Broad Institute Genomics Platform"/>
            <consortium name="The Broad Institute Genome Sequencing Center for Infectious Disease"/>
            <person name="Wu L."/>
            <person name="Ma J."/>
        </authorList>
    </citation>
    <scope>NUCLEOTIDE SEQUENCE [LARGE SCALE GENOMIC DNA]</scope>
    <source>
        <strain evidence="6">IBRC-M 10906</strain>
    </source>
</reference>
<feature type="domain" description="HTH gntR-type" evidence="4">
    <location>
        <begin position="28"/>
        <end position="95"/>
    </location>
</feature>
<sequence length="241" mass="27049">MSSWPAGATQYAAPVDDGAVVKVERTAAPVRLEVVRLLRMDIFEQRLRPGDRLTESALCARYGVSRTVIREALRQLEAERLITMRPHRGPIVAVLTAHEIRSIYEVRGSLEGLAGELFAARASDEQAAALLDHVALMESRMLDADLAERGRLKDRFYEILLEGAGNQVLQADLAGVHVRIGQFRHYAFKDDERVRLSLRQLRRIADAAADQRDPDAARRACEDHIRSAGTLAVEEYQRRMP</sequence>
<evidence type="ECO:0000256" key="3">
    <source>
        <dbReference type="ARBA" id="ARBA00023163"/>
    </source>
</evidence>
<evidence type="ECO:0000259" key="4">
    <source>
        <dbReference type="PROSITE" id="PS50949"/>
    </source>
</evidence>
<comment type="caution">
    <text evidence="5">The sequence shown here is derived from an EMBL/GenBank/DDBJ whole genome shotgun (WGS) entry which is preliminary data.</text>
</comment>
<dbReference type="InterPro" id="IPR011711">
    <property type="entry name" value="GntR_C"/>
</dbReference>
<keyword evidence="1" id="KW-0805">Transcription regulation</keyword>
<dbReference type="PANTHER" id="PTHR43537:SF24">
    <property type="entry name" value="GLUCONATE OPERON TRANSCRIPTIONAL REPRESSOR"/>
    <property type="match status" value="1"/>
</dbReference>
<dbReference type="PRINTS" id="PR00035">
    <property type="entry name" value="HTHGNTR"/>
</dbReference>
<name>A0ABW5WKV3_9PSEU</name>
<dbReference type="SMART" id="SM00895">
    <property type="entry name" value="FCD"/>
    <property type="match status" value="1"/>
</dbReference>
<dbReference type="Proteomes" id="UP001597478">
    <property type="component" value="Unassembled WGS sequence"/>
</dbReference>
<dbReference type="InterPro" id="IPR008920">
    <property type="entry name" value="TF_FadR/GntR_C"/>
</dbReference>
<dbReference type="Pfam" id="PF00392">
    <property type="entry name" value="GntR"/>
    <property type="match status" value="1"/>
</dbReference>
<gene>
    <name evidence="5" type="ORF">ACFS2C_27550</name>
</gene>
<dbReference type="RefSeq" id="WP_377394856.1">
    <property type="nucleotide sequence ID" value="NZ_JBHSAN010000054.1"/>
</dbReference>
<evidence type="ECO:0000313" key="6">
    <source>
        <dbReference type="Proteomes" id="UP001597478"/>
    </source>
</evidence>
<dbReference type="InterPro" id="IPR000524">
    <property type="entry name" value="Tscrpt_reg_HTH_GntR"/>
</dbReference>
<keyword evidence="2" id="KW-0238">DNA-binding</keyword>
<dbReference type="PANTHER" id="PTHR43537">
    <property type="entry name" value="TRANSCRIPTIONAL REGULATOR, GNTR FAMILY"/>
    <property type="match status" value="1"/>
</dbReference>
<dbReference type="CDD" id="cd07377">
    <property type="entry name" value="WHTH_GntR"/>
    <property type="match status" value="1"/>
</dbReference>
<evidence type="ECO:0000256" key="2">
    <source>
        <dbReference type="ARBA" id="ARBA00023125"/>
    </source>
</evidence>
<dbReference type="Gene3D" id="1.20.120.530">
    <property type="entry name" value="GntR ligand-binding domain-like"/>
    <property type="match status" value="1"/>
</dbReference>
<dbReference type="SUPFAM" id="SSF48008">
    <property type="entry name" value="GntR ligand-binding domain-like"/>
    <property type="match status" value="1"/>
</dbReference>
<dbReference type="InterPro" id="IPR036388">
    <property type="entry name" value="WH-like_DNA-bd_sf"/>
</dbReference>
<keyword evidence="3" id="KW-0804">Transcription</keyword>
<keyword evidence="6" id="KW-1185">Reference proteome</keyword>
<evidence type="ECO:0000256" key="1">
    <source>
        <dbReference type="ARBA" id="ARBA00023015"/>
    </source>
</evidence>
<accession>A0ABW5WKV3</accession>
<dbReference type="Pfam" id="PF07729">
    <property type="entry name" value="FCD"/>
    <property type="match status" value="1"/>
</dbReference>
<protein>
    <submittedName>
        <fullName evidence="5">GntR family transcriptional regulator</fullName>
    </submittedName>
</protein>
<dbReference type="PROSITE" id="PS50949">
    <property type="entry name" value="HTH_GNTR"/>
    <property type="match status" value="1"/>
</dbReference>